<dbReference type="InterPro" id="IPR029787">
    <property type="entry name" value="Nucleotide_cyclase"/>
</dbReference>
<dbReference type="InterPro" id="IPR043128">
    <property type="entry name" value="Rev_trsase/Diguanyl_cyclase"/>
</dbReference>
<dbReference type="Pfam" id="PF00563">
    <property type="entry name" value="EAL"/>
    <property type="match status" value="1"/>
</dbReference>
<dbReference type="SMART" id="SM00052">
    <property type="entry name" value="EAL"/>
    <property type="match status" value="1"/>
</dbReference>
<dbReference type="Gene3D" id="3.40.50.2300">
    <property type="match status" value="1"/>
</dbReference>
<dbReference type="CDD" id="cd01948">
    <property type="entry name" value="EAL"/>
    <property type="match status" value="1"/>
</dbReference>
<evidence type="ECO:0000256" key="2">
    <source>
        <dbReference type="PROSITE-ProRule" id="PRU00169"/>
    </source>
</evidence>
<feature type="domain" description="GGDEF" evidence="6">
    <location>
        <begin position="309"/>
        <end position="442"/>
    </location>
</feature>
<feature type="domain" description="EAL" evidence="5">
    <location>
        <begin position="451"/>
        <end position="707"/>
    </location>
</feature>
<dbReference type="InterPro" id="IPR000014">
    <property type="entry name" value="PAS"/>
</dbReference>
<sequence length="721" mass="80872">MKNTNCLLTPRILIVDDREENLYVLRELIQGLDSSVDVVQALSGMEALRILAEDSDFCLILMDVQMPDLDGFQTTGLIRRYKHTKDTPVIFITAIFKDVAYIHHGFDSGAVDYICKPIDDKVLLSKVKIFIDLYKSKKALESSLEKSREIEERQNLILSHSQDGIVVFDKFGKVLFLNPTAEDILGHESESVESLMLSDIVSREEGFGREWSASDVCEAVEKGVSFRSLDSSVTTAGGQKIPCSYSFGSFDSQAYSGGVLIFQDITQRKKHEENLVYMATHDPLTNLPNRILFKESVNNAIARAQRSSYKLVVMFIDLDHFKKVNDELGHNVGDELLKKICRRLQSIGRKVDLFARLGGDEFGVVFEDINNNFDSHKMAPKILKAFEEPIDALDHSILISGSVGVVEYPEYGRDADSLIKAADIAMYQAKSQGRNCYALFRPELEDSAIARSQLERDFRLAISREQLICHYQPILNATDMSIAAIEVLVRWEHPKRGLVSPAEFISVAEHTGQVVEMSNQVFSMALASLADWEAKGLWPRSAKIALNVSALQLARDILIGQLKSMGDRYTFSFSNVEIEITESMLMQDAEESARILESVREMGLSISIDDFGTGYSSLNYLRRLPINVLKIDRSFVKDIGHDRSDEQIINATIDLAHNLNLKVVSEGVETETQMAFLKDAGSDYLQGFHLSKPLSRSAMEEWLESESRRKAGIQGGKLDVC</sequence>
<dbReference type="PROSITE" id="PS50112">
    <property type="entry name" value="PAS"/>
    <property type="match status" value="1"/>
</dbReference>
<dbReference type="CDD" id="cd01949">
    <property type="entry name" value="GGDEF"/>
    <property type="match status" value="1"/>
</dbReference>
<dbReference type="SMART" id="SM00091">
    <property type="entry name" value="PAS"/>
    <property type="match status" value="1"/>
</dbReference>
<dbReference type="PANTHER" id="PTHR44757">
    <property type="entry name" value="DIGUANYLATE CYCLASE DGCP"/>
    <property type="match status" value="1"/>
</dbReference>
<dbReference type="PROSITE" id="PS50887">
    <property type="entry name" value="GGDEF"/>
    <property type="match status" value="1"/>
</dbReference>
<dbReference type="SUPFAM" id="SSF55785">
    <property type="entry name" value="PYP-like sensor domain (PAS domain)"/>
    <property type="match status" value="1"/>
</dbReference>
<feature type="domain" description="PAS" evidence="4">
    <location>
        <begin position="150"/>
        <end position="192"/>
    </location>
</feature>
<dbReference type="GO" id="GO:0003824">
    <property type="term" value="F:catalytic activity"/>
    <property type="evidence" value="ECO:0007669"/>
    <property type="project" value="UniProtKB-ARBA"/>
</dbReference>
<dbReference type="RefSeq" id="WP_166843175.1">
    <property type="nucleotide sequence ID" value="NZ_JAAONY010000005.1"/>
</dbReference>
<dbReference type="SMART" id="SM00448">
    <property type="entry name" value="REC"/>
    <property type="match status" value="1"/>
</dbReference>
<comment type="caution">
    <text evidence="7">The sequence shown here is derived from an EMBL/GenBank/DDBJ whole genome shotgun (WGS) entry which is preliminary data.</text>
</comment>
<evidence type="ECO:0000259" key="6">
    <source>
        <dbReference type="PROSITE" id="PS50887"/>
    </source>
</evidence>
<dbReference type="InterPro" id="IPR011006">
    <property type="entry name" value="CheY-like_superfamily"/>
</dbReference>
<dbReference type="Pfam" id="PF00990">
    <property type="entry name" value="GGDEF"/>
    <property type="match status" value="1"/>
</dbReference>
<dbReference type="FunFam" id="3.30.70.270:FF:000001">
    <property type="entry name" value="Diguanylate cyclase domain protein"/>
    <property type="match status" value="1"/>
</dbReference>
<evidence type="ECO:0000313" key="7">
    <source>
        <dbReference type="EMBL" id="MBB6523883.1"/>
    </source>
</evidence>
<dbReference type="Gene3D" id="3.30.70.270">
    <property type="match status" value="1"/>
</dbReference>
<dbReference type="SUPFAM" id="SSF55073">
    <property type="entry name" value="Nucleotide cyclase"/>
    <property type="match status" value="1"/>
</dbReference>
<dbReference type="InterPro" id="IPR001789">
    <property type="entry name" value="Sig_transdc_resp-reg_receiver"/>
</dbReference>
<dbReference type="InterPro" id="IPR052155">
    <property type="entry name" value="Biofilm_reg_signaling"/>
</dbReference>
<reference evidence="7 8" key="1">
    <citation type="submission" date="2020-08" db="EMBL/GenBank/DDBJ databases">
        <title>Genomic Encyclopedia of Type Strains, Phase IV (KMG-IV): sequencing the most valuable type-strain genomes for metagenomic binning, comparative biology and taxonomic classification.</title>
        <authorList>
            <person name="Goeker M."/>
        </authorList>
    </citation>
    <scope>NUCLEOTIDE SEQUENCE [LARGE SCALE GENOMIC DNA]</scope>
    <source>
        <strain evidence="7 8">DSM 22368</strain>
    </source>
</reference>
<dbReference type="CDD" id="cd00130">
    <property type="entry name" value="PAS"/>
    <property type="match status" value="1"/>
</dbReference>
<dbReference type="PANTHER" id="PTHR44757:SF2">
    <property type="entry name" value="BIOFILM ARCHITECTURE MAINTENANCE PROTEIN MBAA"/>
    <property type="match status" value="1"/>
</dbReference>
<dbReference type="Pfam" id="PF13426">
    <property type="entry name" value="PAS_9"/>
    <property type="match status" value="1"/>
</dbReference>
<protein>
    <submittedName>
        <fullName evidence="7">Diguanylate cyclase (GGDEF)-like protein/PAS domain S-box-containing protein</fullName>
    </submittedName>
</protein>
<dbReference type="SUPFAM" id="SSF141868">
    <property type="entry name" value="EAL domain-like"/>
    <property type="match status" value="1"/>
</dbReference>
<evidence type="ECO:0000259" key="5">
    <source>
        <dbReference type="PROSITE" id="PS50883"/>
    </source>
</evidence>
<evidence type="ECO:0000256" key="1">
    <source>
        <dbReference type="ARBA" id="ARBA00001946"/>
    </source>
</evidence>
<comment type="cofactor">
    <cofactor evidence="1">
        <name>Mg(2+)</name>
        <dbReference type="ChEBI" id="CHEBI:18420"/>
    </cofactor>
</comment>
<accession>A0A7X0JY62</accession>
<dbReference type="InParanoid" id="A0A7X0JY62"/>
<dbReference type="Gene3D" id="3.20.20.450">
    <property type="entry name" value="EAL domain"/>
    <property type="match status" value="1"/>
</dbReference>
<organism evidence="7 8">
    <name type="scientific">Pseudoteredinibacter isoporae</name>
    <dbReference type="NCBI Taxonomy" id="570281"/>
    <lineage>
        <taxon>Bacteria</taxon>
        <taxon>Pseudomonadati</taxon>
        <taxon>Pseudomonadota</taxon>
        <taxon>Gammaproteobacteria</taxon>
        <taxon>Cellvibrionales</taxon>
        <taxon>Cellvibrionaceae</taxon>
        <taxon>Pseudoteredinibacter</taxon>
    </lineage>
</organism>
<dbReference type="InterPro" id="IPR000160">
    <property type="entry name" value="GGDEF_dom"/>
</dbReference>
<gene>
    <name evidence="7" type="ORF">HNR48_004200</name>
</gene>
<dbReference type="Pfam" id="PF00072">
    <property type="entry name" value="Response_reg"/>
    <property type="match status" value="1"/>
</dbReference>
<dbReference type="NCBIfam" id="TIGR00229">
    <property type="entry name" value="sensory_box"/>
    <property type="match status" value="1"/>
</dbReference>
<evidence type="ECO:0000259" key="4">
    <source>
        <dbReference type="PROSITE" id="PS50112"/>
    </source>
</evidence>
<evidence type="ECO:0000313" key="8">
    <source>
        <dbReference type="Proteomes" id="UP000528457"/>
    </source>
</evidence>
<evidence type="ECO:0000259" key="3">
    <source>
        <dbReference type="PROSITE" id="PS50110"/>
    </source>
</evidence>
<dbReference type="GO" id="GO:0000160">
    <property type="term" value="P:phosphorelay signal transduction system"/>
    <property type="evidence" value="ECO:0007669"/>
    <property type="project" value="InterPro"/>
</dbReference>
<proteinExistence type="predicted"/>
<dbReference type="EMBL" id="JACHHT010000006">
    <property type="protein sequence ID" value="MBB6523883.1"/>
    <property type="molecule type" value="Genomic_DNA"/>
</dbReference>
<dbReference type="InterPro" id="IPR001633">
    <property type="entry name" value="EAL_dom"/>
</dbReference>
<dbReference type="PROSITE" id="PS50110">
    <property type="entry name" value="RESPONSE_REGULATORY"/>
    <property type="match status" value="1"/>
</dbReference>
<dbReference type="PROSITE" id="PS50883">
    <property type="entry name" value="EAL"/>
    <property type="match status" value="1"/>
</dbReference>
<dbReference type="InterPro" id="IPR035965">
    <property type="entry name" value="PAS-like_dom_sf"/>
</dbReference>
<dbReference type="InterPro" id="IPR035919">
    <property type="entry name" value="EAL_sf"/>
</dbReference>
<dbReference type="Gene3D" id="3.30.450.20">
    <property type="entry name" value="PAS domain"/>
    <property type="match status" value="1"/>
</dbReference>
<dbReference type="NCBIfam" id="TIGR00254">
    <property type="entry name" value="GGDEF"/>
    <property type="match status" value="1"/>
</dbReference>
<dbReference type="SMART" id="SM00267">
    <property type="entry name" value="GGDEF"/>
    <property type="match status" value="1"/>
</dbReference>
<feature type="domain" description="Response regulatory" evidence="3">
    <location>
        <begin position="11"/>
        <end position="131"/>
    </location>
</feature>
<dbReference type="SUPFAM" id="SSF52172">
    <property type="entry name" value="CheY-like"/>
    <property type="match status" value="1"/>
</dbReference>
<feature type="modified residue" description="4-aspartylphosphate" evidence="2">
    <location>
        <position position="63"/>
    </location>
</feature>
<dbReference type="AlphaFoldDB" id="A0A7X0JY62"/>
<keyword evidence="2" id="KW-0597">Phosphoprotein</keyword>
<name>A0A7X0JY62_9GAMM</name>
<dbReference type="Proteomes" id="UP000528457">
    <property type="component" value="Unassembled WGS sequence"/>
</dbReference>
<keyword evidence="8" id="KW-1185">Reference proteome</keyword>